<dbReference type="Proteomes" id="UP000824782">
    <property type="component" value="Unassembled WGS sequence"/>
</dbReference>
<gene>
    <name evidence="1" type="ORF">GDO81_020631</name>
</gene>
<dbReference type="AlphaFoldDB" id="A0AAV6Z015"/>
<organism evidence="1 2">
    <name type="scientific">Engystomops pustulosus</name>
    <name type="common">Tungara frog</name>
    <name type="synonym">Physalaemus pustulosus</name>
    <dbReference type="NCBI Taxonomy" id="76066"/>
    <lineage>
        <taxon>Eukaryota</taxon>
        <taxon>Metazoa</taxon>
        <taxon>Chordata</taxon>
        <taxon>Craniata</taxon>
        <taxon>Vertebrata</taxon>
        <taxon>Euteleostomi</taxon>
        <taxon>Amphibia</taxon>
        <taxon>Batrachia</taxon>
        <taxon>Anura</taxon>
        <taxon>Neobatrachia</taxon>
        <taxon>Hyloidea</taxon>
        <taxon>Leptodactylidae</taxon>
        <taxon>Leiuperinae</taxon>
        <taxon>Engystomops</taxon>
    </lineage>
</organism>
<evidence type="ECO:0000313" key="2">
    <source>
        <dbReference type="Proteomes" id="UP000824782"/>
    </source>
</evidence>
<proteinExistence type="predicted"/>
<sequence>MCCVLHNTAKSSCLVPVSPRPVAISGCQQKCARNDTLSVHGDITFLATERRLEQKTSNVFLKRIIFLCQGCRLLSSWFLL</sequence>
<protein>
    <submittedName>
        <fullName evidence="1">Uncharacterized protein</fullName>
    </submittedName>
</protein>
<dbReference type="EMBL" id="WNYA01013842">
    <property type="protein sequence ID" value="KAG8539616.1"/>
    <property type="molecule type" value="Genomic_DNA"/>
</dbReference>
<accession>A0AAV6Z015</accession>
<evidence type="ECO:0000313" key="1">
    <source>
        <dbReference type="EMBL" id="KAG8539616.1"/>
    </source>
</evidence>
<reference evidence="1" key="1">
    <citation type="thesis" date="2020" institute="ProQuest LLC" country="789 East Eisenhower Parkway, Ann Arbor, MI, USA">
        <title>Comparative Genomics and Chromosome Evolution.</title>
        <authorList>
            <person name="Mudd A.B."/>
        </authorList>
    </citation>
    <scope>NUCLEOTIDE SEQUENCE</scope>
    <source>
        <strain evidence="1">237g6f4</strain>
        <tissue evidence="1">Blood</tissue>
    </source>
</reference>
<keyword evidence="2" id="KW-1185">Reference proteome</keyword>
<comment type="caution">
    <text evidence="1">The sequence shown here is derived from an EMBL/GenBank/DDBJ whole genome shotgun (WGS) entry which is preliminary data.</text>
</comment>
<name>A0AAV6Z015_ENGPU</name>